<gene>
    <name evidence="1" type="ORF">LCGC14_3071640</name>
</gene>
<organism evidence="1">
    <name type="scientific">marine sediment metagenome</name>
    <dbReference type="NCBI Taxonomy" id="412755"/>
    <lineage>
        <taxon>unclassified sequences</taxon>
        <taxon>metagenomes</taxon>
        <taxon>ecological metagenomes</taxon>
    </lineage>
</organism>
<comment type="caution">
    <text evidence="1">The sequence shown here is derived from an EMBL/GenBank/DDBJ whole genome shotgun (WGS) entry which is preliminary data.</text>
</comment>
<sequence length="109" mass="10860">DMSVAAIQTLFTVPAGKTCILSHAILEISADAGASLAMTIGKGAGATDFVGTTNGDNLDADGDCILIAPVPSATPATLKAYQAGEVISIDIAVAGNATTANVYLFGILY</sequence>
<accession>A0A0F8WFV6</accession>
<dbReference type="AlphaFoldDB" id="A0A0F8WFV6"/>
<feature type="non-terminal residue" evidence="1">
    <location>
        <position position="1"/>
    </location>
</feature>
<proteinExistence type="predicted"/>
<dbReference type="EMBL" id="LAZR01065354">
    <property type="protein sequence ID" value="KKK55727.1"/>
    <property type="molecule type" value="Genomic_DNA"/>
</dbReference>
<evidence type="ECO:0000313" key="1">
    <source>
        <dbReference type="EMBL" id="KKK55727.1"/>
    </source>
</evidence>
<name>A0A0F8WFV6_9ZZZZ</name>
<reference evidence="1" key="1">
    <citation type="journal article" date="2015" name="Nature">
        <title>Complex archaea that bridge the gap between prokaryotes and eukaryotes.</title>
        <authorList>
            <person name="Spang A."/>
            <person name="Saw J.H."/>
            <person name="Jorgensen S.L."/>
            <person name="Zaremba-Niedzwiedzka K."/>
            <person name="Martijn J."/>
            <person name="Lind A.E."/>
            <person name="van Eijk R."/>
            <person name="Schleper C."/>
            <person name="Guy L."/>
            <person name="Ettema T.J."/>
        </authorList>
    </citation>
    <scope>NUCLEOTIDE SEQUENCE</scope>
</reference>
<protein>
    <submittedName>
        <fullName evidence="1">Uncharacterized protein</fullName>
    </submittedName>
</protein>